<keyword evidence="9 18" id="KW-0812">Transmembrane</keyword>
<dbReference type="InterPro" id="IPR014032">
    <property type="entry name" value="Peptidase_A24A_bac"/>
</dbReference>
<evidence type="ECO:0000256" key="8">
    <source>
        <dbReference type="ARBA" id="ARBA00022691"/>
    </source>
</evidence>
<dbReference type="GO" id="GO:0004190">
    <property type="term" value="F:aspartic-type endopeptidase activity"/>
    <property type="evidence" value="ECO:0007669"/>
    <property type="project" value="UniProtKB-EC"/>
</dbReference>
<keyword evidence="5 18" id="KW-0489">Methyltransferase</keyword>
<dbReference type="GO" id="GO:0032259">
    <property type="term" value="P:methylation"/>
    <property type="evidence" value="ECO:0007669"/>
    <property type="project" value="UniProtKB-KW"/>
</dbReference>
<comment type="function">
    <text evidence="18">Plays an essential role in type IV pili and type II pseudopili formation by proteolytically removing the leader sequence from substrate proteins and subsequently monomethylating the alpha-amino group of the newly exposed N-terminal phenylalanine.</text>
</comment>
<comment type="similarity">
    <text evidence="2 17">Belongs to the peptidase A24 family.</text>
</comment>
<gene>
    <name evidence="22" type="ORF">GSUB_05045</name>
</gene>
<evidence type="ECO:0000256" key="12">
    <source>
        <dbReference type="ARBA" id="ARBA00023136"/>
    </source>
</evidence>
<dbReference type="PANTHER" id="PTHR30487">
    <property type="entry name" value="TYPE 4 PREPILIN-LIKE PROTEINS LEADER PEPTIDE-PROCESSING ENZYME"/>
    <property type="match status" value="1"/>
</dbReference>
<keyword evidence="8" id="KW-0949">S-adenosyl-L-methionine</keyword>
<evidence type="ECO:0000256" key="15">
    <source>
        <dbReference type="ARBA" id="ARBA00067082"/>
    </source>
</evidence>
<dbReference type="OrthoDB" id="9789291at2"/>
<evidence type="ECO:0000256" key="19">
    <source>
        <dbReference type="SAM" id="Phobius"/>
    </source>
</evidence>
<dbReference type="GO" id="GO:0005886">
    <property type="term" value="C:plasma membrane"/>
    <property type="evidence" value="ECO:0007669"/>
    <property type="project" value="UniProtKB-SubCell"/>
</dbReference>
<evidence type="ECO:0000313" key="23">
    <source>
        <dbReference type="Proteomes" id="UP000035036"/>
    </source>
</evidence>
<protein>
    <recommendedName>
        <fullName evidence="16 18">Prepilin leader peptidase/N-methyltransferase</fullName>
        <ecNumber evidence="18">2.1.1.-</ecNumber>
        <ecNumber evidence="15 18">3.4.23.43</ecNumber>
    </recommendedName>
</protein>
<keyword evidence="6 18" id="KW-0645">Protease</keyword>
<dbReference type="RefSeq" id="WP_040202124.1">
    <property type="nucleotide sequence ID" value="NZ_CP010311.1"/>
</dbReference>
<keyword evidence="3" id="KW-1003">Cell membrane</keyword>
<dbReference type="InterPro" id="IPR050882">
    <property type="entry name" value="Prepilin_peptidase/N-MTase"/>
</dbReference>
<evidence type="ECO:0000256" key="7">
    <source>
        <dbReference type="ARBA" id="ARBA00022679"/>
    </source>
</evidence>
<evidence type="ECO:0000256" key="13">
    <source>
        <dbReference type="ARBA" id="ARBA00023268"/>
    </source>
</evidence>
<keyword evidence="13 18" id="KW-0511">Multifunctional enzyme</keyword>
<keyword evidence="7 18" id="KW-0808">Transferase</keyword>
<dbReference type="Proteomes" id="UP000035036">
    <property type="component" value="Chromosome"/>
</dbReference>
<evidence type="ECO:0000256" key="9">
    <source>
        <dbReference type="ARBA" id="ARBA00022692"/>
    </source>
</evidence>
<accession>A0A0B5FKI8</accession>
<feature type="transmembrane region" description="Helical" evidence="19">
    <location>
        <begin position="6"/>
        <end position="30"/>
    </location>
</feature>
<evidence type="ECO:0000259" key="20">
    <source>
        <dbReference type="Pfam" id="PF01478"/>
    </source>
</evidence>
<evidence type="ECO:0000256" key="14">
    <source>
        <dbReference type="ARBA" id="ARBA00050401"/>
    </source>
</evidence>
<evidence type="ECO:0000256" key="2">
    <source>
        <dbReference type="ARBA" id="ARBA00005801"/>
    </source>
</evidence>
<comment type="catalytic activity">
    <reaction evidence="14 18">
        <text>Typically cleaves a -Gly-|-Phe- bond to release an N-terminal, basic peptide of 5-8 residues from type IV prepilin, and then N-methylates the new N-terminal amino group, the methyl donor being S-adenosyl-L-methionine.</text>
        <dbReference type="EC" id="3.4.23.43"/>
    </reaction>
</comment>
<reference evidence="22 23" key="1">
    <citation type="journal article" date="2015" name="Genome Announc.">
        <title>Genomes of Geoalkalibacter ferrihydriticus Z-0531T and Geoalkalibacter subterraneus Red1T, Two Haloalkaliphilic Metal-Reducing Deltaproteobacteria.</title>
        <authorList>
            <person name="Badalamenti J.P."/>
            <person name="Krajmalnik-Brown R."/>
            <person name="Torres C.I."/>
            <person name="Bond D.R."/>
        </authorList>
    </citation>
    <scope>NUCLEOTIDE SEQUENCE [LARGE SCALE GENOMIC DNA]</scope>
    <source>
        <strain evidence="22 23">Red1</strain>
    </source>
</reference>
<dbReference type="InterPro" id="IPR010627">
    <property type="entry name" value="Prepilin_pept_A24_N"/>
</dbReference>
<feature type="domain" description="Prepilin peptidase A24 N-terminal" evidence="21">
    <location>
        <begin position="14"/>
        <end position="97"/>
    </location>
</feature>
<evidence type="ECO:0000256" key="6">
    <source>
        <dbReference type="ARBA" id="ARBA00022670"/>
    </source>
</evidence>
<dbReference type="GO" id="GO:0006465">
    <property type="term" value="P:signal peptide processing"/>
    <property type="evidence" value="ECO:0007669"/>
    <property type="project" value="TreeGrafter"/>
</dbReference>
<feature type="transmembrane region" description="Helical" evidence="19">
    <location>
        <begin position="81"/>
        <end position="99"/>
    </location>
</feature>
<dbReference type="STRING" id="483547.GSUB_05045"/>
<dbReference type="Pfam" id="PF06750">
    <property type="entry name" value="A24_N_bact"/>
    <property type="match status" value="1"/>
</dbReference>
<dbReference type="PRINTS" id="PR00864">
    <property type="entry name" value="PREPILNPTASE"/>
</dbReference>
<evidence type="ECO:0000256" key="16">
    <source>
        <dbReference type="ARBA" id="ARBA00071870"/>
    </source>
</evidence>
<keyword evidence="11 19" id="KW-1133">Transmembrane helix</keyword>
<feature type="transmembrane region" description="Helical" evidence="19">
    <location>
        <begin position="228"/>
        <end position="246"/>
    </location>
</feature>
<dbReference type="PANTHER" id="PTHR30487:SF0">
    <property type="entry name" value="PREPILIN LEADER PEPTIDASE_N-METHYLTRANSFERASE-RELATED"/>
    <property type="match status" value="1"/>
</dbReference>
<dbReference type="KEGG" id="gsb:GSUB_05045"/>
<dbReference type="FunFam" id="1.20.120.1220:FF:000001">
    <property type="entry name" value="Type 4 prepilin-like proteins leader peptide-processing enzyme"/>
    <property type="match status" value="1"/>
</dbReference>
<evidence type="ECO:0000256" key="11">
    <source>
        <dbReference type="ARBA" id="ARBA00022989"/>
    </source>
</evidence>
<evidence type="ECO:0000313" key="22">
    <source>
        <dbReference type="EMBL" id="AJF07918.1"/>
    </source>
</evidence>
<feature type="domain" description="Prepilin type IV endopeptidase peptidase" evidence="20">
    <location>
        <begin position="107"/>
        <end position="216"/>
    </location>
</feature>
<dbReference type="HOGENOM" id="CLU_057101_0_1_7"/>
<name>A0A0B5FKI8_9BACT</name>
<dbReference type="AlphaFoldDB" id="A0A0B5FKI8"/>
<evidence type="ECO:0000256" key="5">
    <source>
        <dbReference type="ARBA" id="ARBA00022603"/>
    </source>
</evidence>
<keyword evidence="4" id="KW-0997">Cell inner membrane</keyword>
<feature type="transmembrane region" description="Helical" evidence="19">
    <location>
        <begin position="154"/>
        <end position="175"/>
    </location>
</feature>
<evidence type="ECO:0000256" key="18">
    <source>
        <dbReference type="RuleBase" id="RU003794"/>
    </source>
</evidence>
<keyword evidence="23" id="KW-1185">Reference proteome</keyword>
<dbReference type="EC" id="2.1.1.-" evidence="18"/>
<evidence type="ECO:0000256" key="4">
    <source>
        <dbReference type="ARBA" id="ARBA00022519"/>
    </source>
</evidence>
<evidence type="ECO:0000256" key="1">
    <source>
        <dbReference type="ARBA" id="ARBA00004429"/>
    </source>
</evidence>
<dbReference type="InterPro" id="IPR000045">
    <property type="entry name" value="Prepilin_IV_endopep_pep"/>
</dbReference>
<dbReference type="Gene3D" id="1.20.120.1220">
    <property type="match status" value="1"/>
</dbReference>
<evidence type="ECO:0000256" key="17">
    <source>
        <dbReference type="RuleBase" id="RU003793"/>
    </source>
</evidence>
<keyword evidence="10 18" id="KW-0378">Hydrolase</keyword>
<organism evidence="22 23">
    <name type="scientific">Geoalkalibacter subterraneus</name>
    <dbReference type="NCBI Taxonomy" id="483547"/>
    <lineage>
        <taxon>Bacteria</taxon>
        <taxon>Pseudomonadati</taxon>
        <taxon>Thermodesulfobacteriota</taxon>
        <taxon>Desulfuromonadia</taxon>
        <taxon>Desulfuromonadales</taxon>
        <taxon>Geoalkalibacteraceae</taxon>
        <taxon>Geoalkalibacter</taxon>
    </lineage>
</organism>
<sequence length="262" mass="28963">MTPFILSSTAFVFILGAVVGSFLNVCIYRIPAGQSIVSPRSRCPRCETPIRWYQNIPVLSWLLLGGKCANCKEPISWRYPFVELLTALLFAGIFLTFGFQPATPIYWIMAAILVTVTFIDLDHQIIPDVISLPGIVVGFLSTFFIPWITWFDSLMGIVAGGGSLLLIALTYEFLTKKEGMGGGDIKLLAMLGAFLGWQAIFPVIFISSMVGTAVGVPLMLWRRADSRLALPFGPFLAFGAMFYLIWGRALVRWYVDLAFPVG</sequence>
<evidence type="ECO:0000256" key="10">
    <source>
        <dbReference type="ARBA" id="ARBA00022801"/>
    </source>
</evidence>
<dbReference type="EMBL" id="CP010311">
    <property type="protein sequence ID" value="AJF07918.1"/>
    <property type="molecule type" value="Genomic_DNA"/>
</dbReference>
<evidence type="ECO:0000259" key="21">
    <source>
        <dbReference type="Pfam" id="PF06750"/>
    </source>
</evidence>
<dbReference type="EC" id="3.4.23.43" evidence="15 18"/>
<dbReference type="Pfam" id="PF01478">
    <property type="entry name" value="Peptidase_A24"/>
    <property type="match status" value="1"/>
</dbReference>
<evidence type="ECO:0000256" key="3">
    <source>
        <dbReference type="ARBA" id="ARBA00022475"/>
    </source>
</evidence>
<dbReference type="GO" id="GO:0008168">
    <property type="term" value="F:methyltransferase activity"/>
    <property type="evidence" value="ECO:0007669"/>
    <property type="project" value="UniProtKB-KW"/>
</dbReference>
<feature type="transmembrane region" description="Helical" evidence="19">
    <location>
        <begin position="129"/>
        <end position="148"/>
    </location>
</feature>
<comment type="subcellular location">
    <subcellularLocation>
        <location evidence="1">Cell inner membrane</location>
        <topology evidence="1">Multi-pass membrane protein</topology>
    </subcellularLocation>
    <subcellularLocation>
        <location evidence="18">Cell membrane</location>
        <topology evidence="18">Multi-pass membrane protein</topology>
    </subcellularLocation>
</comment>
<proteinExistence type="inferred from homology"/>
<keyword evidence="12 19" id="KW-0472">Membrane</keyword>